<reference evidence="1" key="1">
    <citation type="submission" date="2018-06" db="EMBL/GenBank/DDBJ databases">
        <authorList>
            <person name="Zhirakovskaya E."/>
        </authorList>
    </citation>
    <scope>NUCLEOTIDE SEQUENCE</scope>
</reference>
<protein>
    <recommendedName>
        <fullName evidence="2">BrnA antitoxin of type II toxin-antitoxin system</fullName>
    </recommendedName>
</protein>
<organism evidence="1">
    <name type="scientific">hydrothermal vent metagenome</name>
    <dbReference type="NCBI Taxonomy" id="652676"/>
    <lineage>
        <taxon>unclassified sequences</taxon>
        <taxon>metagenomes</taxon>
        <taxon>ecological metagenomes</taxon>
    </lineage>
</organism>
<gene>
    <name evidence="1" type="ORF">MNBD_CHLOROFLEXI01-1019</name>
</gene>
<sequence length="93" mass="10527">MQVKSKTGRIFELPTDKEDAAINAAIASDPDTYELSDKGFSELRPVGRPVAKVTKDRITIRLSREVTEYFRATGKGWQTRIDEALLEYVEAHQ</sequence>
<dbReference type="Pfam" id="PF14384">
    <property type="entry name" value="BrnA_antitoxin"/>
    <property type="match status" value="1"/>
</dbReference>
<name>A0A3B0V2A7_9ZZZZ</name>
<evidence type="ECO:0000313" key="1">
    <source>
        <dbReference type="EMBL" id="VAW31987.1"/>
    </source>
</evidence>
<accession>A0A3B0V2A7</accession>
<dbReference type="EMBL" id="UOEU01000309">
    <property type="protein sequence ID" value="VAW31987.1"/>
    <property type="molecule type" value="Genomic_DNA"/>
</dbReference>
<evidence type="ECO:0008006" key="2">
    <source>
        <dbReference type="Google" id="ProtNLM"/>
    </source>
</evidence>
<proteinExistence type="predicted"/>
<dbReference type="InterPro" id="IPR025528">
    <property type="entry name" value="BrnA_antitoxin"/>
</dbReference>
<dbReference type="AlphaFoldDB" id="A0A3B0V2A7"/>